<keyword evidence="7 10" id="KW-0408">Iron</keyword>
<evidence type="ECO:0000259" key="11">
    <source>
        <dbReference type="PROSITE" id="PS51918"/>
    </source>
</evidence>
<comment type="subcellular location">
    <subcellularLocation>
        <location evidence="10">Cytoplasm</location>
    </subcellularLocation>
</comment>
<evidence type="ECO:0000256" key="1">
    <source>
        <dbReference type="ARBA" id="ARBA00001966"/>
    </source>
</evidence>
<dbReference type="SFLD" id="SFLDG01082">
    <property type="entry name" value="B12-binding_domain_containing"/>
    <property type="match status" value="1"/>
</dbReference>
<dbReference type="NCBIfam" id="TIGR00539">
    <property type="entry name" value="hemN_rel"/>
    <property type="match status" value="1"/>
</dbReference>
<sequence length="375" mass="42066">MSGIYIHIPFCKQACHYCDFHFSTNTNSTVEMIEMICRELELRKNYLGSDNPVESIYFGGGTPSLIPSPQIEKILDQIHKHFTLNIKEVTLEANPDDLNHVKLQELKALGVDRLSIGIQTFDAGILQFYNRAHSAQESLNAIALAKAAGFQKLSIDLIYGFPSENHDIWIKDLEIALAQDPGHISSYCLTVEPKTALGNWEKKGIYTPSTDDFAAEQFEMLMESMGKAGYVQYEISNFGRPGQFAIHNTNYWLGVPYLGVGPSAHSFDGKIRGANISNNALYIKNLQRNELTFSEEASSTIDTANDYILTSLRTIWGLDLGYLRGNLGFDLLRLKRKETELLFNENLLLKENNRLLLTARGKLLADSIAASLFLE</sequence>
<comment type="function">
    <text evidence="10">Probably acts as a heme chaperone, transferring heme to an unknown acceptor. Binds one molecule of heme per monomer, possibly covalently. Binds 1 [4Fe-4S] cluster. The cluster is coordinated with 3 cysteines and an exchangeable S-adenosyl-L-methionine.</text>
</comment>
<dbReference type="InterPro" id="IPR034505">
    <property type="entry name" value="Coproporphyrinogen-III_oxidase"/>
</dbReference>
<dbReference type="PROSITE" id="PS51918">
    <property type="entry name" value="RADICAL_SAM"/>
    <property type="match status" value="1"/>
</dbReference>
<evidence type="ECO:0000256" key="10">
    <source>
        <dbReference type="RuleBase" id="RU364116"/>
    </source>
</evidence>
<dbReference type="SFLD" id="SFLDS00029">
    <property type="entry name" value="Radical_SAM"/>
    <property type="match status" value="1"/>
</dbReference>
<evidence type="ECO:0000256" key="2">
    <source>
        <dbReference type="ARBA" id="ARBA00006100"/>
    </source>
</evidence>
<evidence type="ECO:0000256" key="7">
    <source>
        <dbReference type="ARBA" id="ARBA00023004"/>
    </source>
</evidence>
<dbReference type="AlphaFoldDB" id="A0A1W2H050"/>
<dbReference type="InterPro" id="IPR007197">
    <property type="entry name" value="rSAM"/>
</dbReference>
<evidence type="ECO:0000256" key="8">
    <source>
        <dbReference type="ARBA" id="ARBA00023014"/>
    </source>
</evidence>
<proteinExistence type="inferred from homology"/>
<dbReference type="SFLD" id="SFLDF00562">
    <property type="entry name" value="HemN-like__clustered_with_heat"/>
    <property type="match status" value="1"/>
</dbReference>
<dbReference type="STRING" id="758820.SAMN00777080_0862"/>
<evidence type="ECO:0000256" key="4">
    <source>
        <dbReference type="ARBA" id="ARBA00022617"/>
    </source>
</evidence>
<dbReference type="OrthoDB" id="9808022at2"/>
<evidence type="ECO:0000256" key="9">
    <source>
        <dbReference type="ARBA" id="ARBA00023186"/>
    </source>
</evidence>
<dbReference type="Gene3D" id="3.20.20.70">
    <property type="entry name" value="Aldolase class I"/>
    <property type="match status" value="1"/>
</dbReference>
<gene>
    <name evidence="12" type="ORF">SAMN00777080_0862</name>
</gene>
<evidence type="ECO:0000313" key="13">
    <source>
        <dbReference type="Proteomes" id="UP000192333"/>
    </source>
</evidence>
<keyword evidence="8 10" id="KW-0411">Iron-sulfur</keyword>
<keyword evidence="4 10" id="KW-0349">Heme</keyword>
<dbReference type="SUPFAM" id="SSF102114">
    <property type="entry name" value="Radical SAM enzymes"/>
    <property type="match status" value="1"/>
</dbReference>
<dbReference type="RefSeq" id="WP_084119140.1">
    <property type="nucleotide sequence ID" value="NZ_LT838813.1"/>
</dbReference>
<dbReference type="GO" id="GO:0005737">
    <property type="term" value="C:cytoplasm"/>
    <property type="evidence" value="ECO:0007669"/>
    <property type="project" value="UniProtKB-SubCell"/>
</dbReference>
<dbReference type="GO" id="GO:0051539">
    <property type="term" value="F:4 iron, 4 sulfur cluster binding"/>
    <property type="evidence" value="ECO:0007669"/>
    <property type="project" value="UniProtKB-UniRule"/>
</dbReference>
<dbReference type="GO" id="GO:0046872">
    <property type="term" value="F:metal ion binding"/>
    <property type="evidence" value="ECO:0007669"/>
    <property type="project" value="UniProtKB-UniRule"/>
</dbReference>
<dbReference type="SFLD" id="SFLDG01065">
    <property type="entry name" value="anaerobic_coproporphyrinogen-I"/>
    <property type="match status" value="1"/>
</dbReference>
<name>A0A1W2H050_9BACT</name>
<comment type="similarity">
    <text evidence="2">Belongs to the anaerobic coproporphyrinogen-III oxidase family. HemW subfamily.</text>
</comment>
<comment type="cofactor">
    <cofactor evidence="1">
        <name>[4Fe-4S] cluster</name>
        <dbReference type="ChEBI" id="CHEBI:49883"/>
    </cofactor>
</comment>
<protein>
    <recommendedName>
        <fullName evidence="3 10">Heme chaperone HemW</fullName>
    </recommendedName>
</protein>
<dbReference type="GO" id="GO:0006779">
    <property type="term" value="P:porphyrin-containing compound biosynthetic process"/>
    <property type="evidence" value="ECO:0007669"/>
    <property type="project" value="InterPro"/>
</dbReference>
<evidence type="ECO:0000256" key="3">
    <source>
        <dbReference type="ARBA" id="ARBA00017228"/>
    </source>
</evidence>
<keyword evidence="9 10" id="KW-0143">Chaperone</keyword>
<keyword evidence="10" id="KW-0963">Cytoplasm</keyword>
<dbReference type="InterPro" id="IPR006638">
    <property type="entry name" value="Elp3/MiaA/NifB-like_rSAM"/>
</dbReference>
<dbReference type="EMBL" id="LT838813">
    <property type="protein sequence ID" value="SMD42315.1"/>
    <property type="molecule type" value="Genomic_DNA"/>
</dbReference>
<evidence type="ECO:0000256" key="6">
    <source>
        <dbReference type="ARBA" id="ARBA00022723"/>
    </source>
</evidence>
<dbReference type="GO" id="GO:0004109">
    <property type="term" value="F:coproporphyrinogen oxidase activity"/>
    <property type="evidence" value="ECO:0007669"/>
    <property type="project" value="InterPro"/>
</dbReference>
<feature type="domain" description="Radical SAM core" evidence="11">
    <location>
        <begin position="1"/>
        <end position="231"/>
    </location>
</feature>
<dbReference type="PANTHER" id="PTHR13932:SF5">
    <property type="entry name" value="RADICAL S-ADENOSYL METHIONINE DOMAIN-CONTAINING PROTEIN 1, MITOCHONDRIAL"/>
    <property type="match status" value="1"/>
</dbReference>
<dbReference type="Proteomes" id="UP000192333">
    <property type="component" value="Chromosome I"/>
</dbReference>
<dbReference type="InterPro" id="IPR013785">
    <property type="entry name" value="Aldolase_TIM"/>
</dbReference>
<organism evidence="12 13">
    <name type="scientific">Aquiflexum balticum DSM 16537</name>
    <dbReference type="NCBI Taxonomy" id="758820"/>
    <lineage>
        <taxon>Bacteria</taxon>
        <taxon>Pseudomonadati</taxon>
        <taxon>Bacteroidota</taxon>
        <taxon>Cytophagia</taxon>
        <taxon>Cytophagales</taxon>
        <taxon>Cyclobacteriaceae</taxon>
        <taxon>Aquiflexum</taxon>
    </lineage>
</organism>
<dbReference type="CDD" id="cd01335">
    <property type="entry name" value="Radical_SAM"/>
    <property type="match status" value="1"/>
</dbReference>
<dbReference type="SMART" id="SM00729">
    <property type="entry name" value="Elp3"/>
    <property type="match status" value="1"/>
</dbReference>
<dbReference type="Pfam" id="PF04055">
    <property type="entry name" value="Radical_SAM"/>
    <property type="match status" value="1"/>
</dbReference>
<dbReference type="InterPro" id="IPR004559">
    <property type="entry name" value="HemW-like"/>
</dbReference>
<keyword evidence="6 10" id="KW-0479">Metal-binding</keyword>
<keyword evidence="5 10" id="KW-0949">S-adenosyl-L-methionine</keyword>
<reference evidence="13" key="1">
    <citation type="submission" date="2017-04" db="EMBL/GenBank/DDBJ databases">
        <authorList>
            <person name="Varghese N."/>
            <person name="Submissions S."/>
        </authorList>
    </citation>
    <scope>NUCLEOTIDE SEQUENCE [LARGE SCALE GENOMIC DNA]</scope>
    <source>
        <strain evidence="13">DSM 16537</strain>
    </source>
</reference>
<dbReference type="InterPro" id="IPR058240">
    <property type="entry name" value="rSAM_sf"/>
</dbReference>
<keyword evidence="13" id="KW-1185">Reference proteome</keyword>
<accession>A0A1W2H050</accession>
<keyword evidence="10" id="KW-0004">4Fe-4S</keyword>
<dbReference type="PANTHER" id="PTHR13932">
    <property type="entry name" value="COPROPORPHYRINIGEN III OXIDASE"/>
    <property type="match status" value="1"/>
</dbReference>
<evidence type="ECO:0000256" key="5">
    <source>
        <dbReference type="ARBA" id="ARBA00022691"/>
    </source>
</evidence>
<evidence type="ECO:0000313" key="12">
    <source>
        <dbReference type="EMBL" id="SMD42315.1"/>
    </source>
</evidence>